<dbReference type="Pfam" id="PF01370">
    <property type="entry name" value="Epimerase"/>
    <property type="match status" value="1"/>
</dbReference>
<evidence type="ECO:0000313" key="5">
    <source>
        <dbReference type="Proteomes" id="UP000198346"/>
    </source>
</evidence>
<feature type="domain" description="NAD-dependent epimerase/dehydratase" evidence="3">
    <location>
        <begin position="3"/>
        <end position="294"/>
    </location>
</feature>
<evidence type="ECO:0000256" key="1">
    <source>
        <dbReference type="ARBA" id="ARBA00005125"/>
    </source>
</evidence>
<evidence type="ECO:0000259" key="3">
    <source>
        <dbReference type="Pfam" id="PF01370"/>
    </source>
</evidence>
<reference evidence="4 5" key="1">
    <citation type="submission" date="2017-07" db="EMBL/GenBank/DDBJ databases">
        <authorList>
            <person name="Sun Z.S."/>
            <person name="Albrecht U."/>
            <person name="Echele G."/>
            <person name="Lee C.C."/>
        </authorList>
    </citation>
    <scope>NUCLEOTIDE SEQUENCE [LARGE SCALE GENOMIC DNA]</scope>
    <source>
        <strain evidence="4 5">CGMCC 1.12710</strain>
    </source>
</reference>
<sequence>MKILVIGGDGFCGWPTSLHLSNLGHDVIIVDNLSRRKIDIELEVESLTPIRPISVRLAAWKEISGREIGFVNIDVAANYARLLRLIQEERPEAIVHFGEQRAAPYSMKSSWHKRYTVSNNLNATNNILAAIVEAGVDPHLIHLGTMGVYGYGTAGLKIPEGYLPVKIETDDGREIRQEILYPANPGSIYHMTKTQDQLLFAFYNKNDGLKITDLHQGIVWGTQTAETRLDERLINRFDYDGDYGTVLNRFLMQAAIGYPLTVHGTGGQTRAFIHIQDTVKCIQLAIENPPQHGERVHILNQMTETHRVRDLARMIADKTGAQIQYVDNPRKEADENDLHVENRRLLGLGLDPITLEDGLLNEVTEIARKYADRCDRSKIPCVSYWTVEQSAKAKA</sequence>
<dbReference type="Gene3D" id="3.40.50.720">
    <property type="entry name" value="NAD(P)-binding Rossmann-like Domain"/>
    <property type="match status" value="1"/>
</dbReference>
<accession>A0A239PZL6</accession>
<comment type="similarity">
    <text evidence="2">Belongs to the NAD(P)-dependent epimerase/dehydratase family.</text>
</comment>
<dbReference type="AlphaFoldDB" id="A0A239PZL6"/>
<dbReference type="InterPro" id="IPR036291">
    <property type="entry name" value="NAD(P)-bd_dom_sf"/>
</dbReference>
<dbReference type="InterPro" id="IPR001509">
    <property type="entry name" value="Epimerase_deHydtase"/>
</dbReference>
<keyword evidence="5" id="KW-1185">Reference proteome</keyword>
<name>A0A239PZL6_9PROT</name>
<dbReference type="Gene3D" id="3.90.25.10">
    <property type="entry name" value="UDP-galactose 4-epimerase, domain 1"/>
    <property type="match status" value="1"/>
</dbReference>
<dbReference type="SUPFAM" id="SSF51735">
    <property type="entry name" value="NAD(P)-binding Rossmann-fold domains"/>
    <property type="match status" value="1"/>
</dbReference>
<comment type="pathway">
    <text evidence="1">Bacterial outer membrane biogenesis; LPS O-antigen biosynthesis.</text>
</comment>
<dbReference type="PANTHER" id="PTHR43000">
    <property type="entry name" value="DTDP-D-GLUCOSE 4,6-DEHYDRATASE-RELATED"/>
    <property type="match status" value="1"/>
</dbReference>
<gene>
    <name evidence="4" type="ORF">SAMN06297382_2704</name>
</gene>
<dbReference type="Proteomes" id="UP000198346">
    <property type="component" value="Unassembled WGS sequence"/>
</dbReference>
<proteinExistence type="inferred from homology"/>
<dbReference type="EMBL" id="FZQA01000008">
    <property type="protein sequence ID" value="SNT75372.1"/>
    <property type="molecule type" value="Genomic_DNA"/>
</dbReference>
<evidence type="ECO:0000313" key="4">
    <source>
        <dbReference type="EMBL" id="SNT75372.1"/>
    </source>
</evidence>
<dbReference type="RefSeq" id="WP_089413132.1">
    <property type="nucleotide sequence ID" value="NZ_FZQA01000008.1"/>
</dbReference>
<evidence type="ECO:0000256" key="2">
    <source>
        <dbReference type="ARBA" id="ARBA00007637"/>
    </source>
</evidence>
<protein>
    <submittedName>
        <fullName evidence="4">UDP-sulfoquinovose synthase</fullName>
    </submittedName>
</protein>
<organism evidence="4 5">
    <name type="scientific">Amphiplicatus metriothermophilus</name>
    <dbReference type="NCBI Taxonomy" id="1519374"/>
    <lineage>
        <taxon>Bacteria</taxon>
        <taxon>Pseudomonadati</taxon>
        <taxon>Pseudomonadota</taxon>
        <taxon>Alphaproteobacteria</taxon>
        <taxon>Parvularculales</taxon>
        <taxon>Parvularculaceae</taxon>
        <taxon>Amphiplicatus</taxon>
    </lineage>
</organism>
<dbReference type="OrthoDB" id="9771073at2"/>